<proteinExistence type="predicted"/>
<evidence type="ECO:0000313" key="1">
    <source>
        <dbReference type="EMBL" id="SMF99639.1"/>
    </source>
</evidence>
<dbReference type="AlphaFoldDB" id="A0A238H301"/>
<reference evidence="1 2" key="1">
    <citation type="submission" date="2017-04" db="EMBL/GenBank/DDBJ databases">
        <authorList>
            <person name="Afonso C.L."/>
            <person name="Miller P.J."/>
            <person name="Scott M.A."/>
            <person name="Spackman E."/>
            <person name="Goraichik I."/>
            <person name="Dimitrov K.M."/>
            <person name="Suarez D.L."/>
            <person name="Swayne D.E."/>
        </authorList>
    </citation>
    <scope>NUCLEOTIDE SEQUENCE [LARGE SCALE GENOMIC DNA]</scope>
    <source>
        <strain evidence="1">LMG 28154</strain>
    </source>
</reference>
<name>A0A238H301_9BURK</name>
<organism evidence="1 2">
    <name type="scientific">Burkholderia singularis</name>
    <dbReference type="NCBI Taxonomy" id="1503053"/>
    <lineage>
        <taxon>Bacteria</taxon>
        <taxon>Pseudomonadati</taxon>
        <taxon>Pseudomonadota</taxon>
        <taxon>Betaproteobacteria</taxon>
        <taxon>Burkholderiales</taxon>
        <taxon>Burkholderiaceae</taxon>
        <taxon>Burkholderia</taxon>
        <taxon>pseudomallei group</taxon>
    </lineage>
</organism>
<gene>
    <name evidence="1" type="ORF">BSIN_2822</name>
</gene>
<dbReference type="Proteomes" id="UP000198460">
    <property type="component" value="Unassembled WGS sequence"/>
</dbReference>
<protein>
    <submittedName>
        <fullName evidence="1">Uncharacterized protein</fullName>
    </submittedName>
</protein>
<dbReference type="EMBL" id="FXAN01000042">
    <property type="protein sequence ID" value="SMF99639.1"/>
    <property type="molecule type" value="Genomic_DNA"/>
</dbReference>
<accession>A0A238H301</accession>
<evidence type="ECO:0000313" key="2">
    <source>
        <dbReference type="Proteomes" id="UP000198460"/>
    </source>
</evidence>
<sequence>MANRLSTKTRCCNINDMDPIRQASSVCEQRLHKTLEPVEYR</sequence>